<dbReference type="AlphaFoldDB" id="A0AAN6JGI2"/>
<protein>
    <submittedName>
        <fullName evidence="1">Uncharacterized protein</fullName>
    </submittedName>
</protein>
<accession>A0AAN6JGI2</accession>
<name>A0AAN6JGI2_9BASI</name>
<organism evidence="1 2">
    <name type="scientific">Tilletia horrida</name>
    <dbReference type="NCBI Taxonomy" id="155126"/>
    <lineage>
        <taxon>Eukaryota</taxon>
        <taxon>Fungi</taxon>
        <taxon>Dikarya</taxon>
        <taxon>Basidiomycota</taxon>
        <taxon>Ustilaginomycotina</taxon>
        <taxon>Exobasidiomycetes</taxon>
        <taxon>Tilletiales</taxon>
        <taxon>Tilletiaceae</taxon>
        <taxon>Tilletia</taxon>
    </lineage>
</organism>
<dbReference type="Proteomes" id="UP001176521">
    <property type="component" value="Unassembled WGS sequence"/>
</dbReference>
<gene>
    <name evidence="1" type="ORF">OC842_007681</name>
</gene>
<keyword evidence="2" id="KW-1185">Reference proteome</keyword>
<evidence type="ECO:0000313" key="1">
    <source>
        <dbReference type="EMBL" id="KAK0518777.1"/>
    </source>
</evidence>
<comment type="caution">
    <text evidence="1">The sequence shown here is derived from an EMBL/GenBank/DDBJ whole genome shotgun (WGS) entry which is preliminary data.</text>
</comment>
<dbReference type="EMBL" id="JAPDMQ010001175">
    <property type="protein sequence ID" value="KAK0518777.1"/>
    <property type="molecule type" value="Genomic_DNA"/>
</dbReference>
<sequence length="355" mass="39853">MATDVPLNSTRGSYDPHSLPIRTSQQFLDALALLDVIKTSTRRKAMVTATGISDIPAVAFSLAFRPFEFFPLDPFHLFNSNVPKTIWKAFTHPLPGEFGLTPEQRSEFGAFIAANAKNYPVVFSSRAPRDISLYGNTSYKMVEWGSVFHHFLPAYLHSISAPADVRTMLDFFIQAVDLAMACDGIRLAQISRVRELFIAFVQLWERLYVGSDLALPRATISVHLLLHVFDQLLHIGTMRATSQAPCERALGSMKRGLTAFRFPYGVVARRARADTQLMLARLRLGLETDPMAKAVQEQLTIPISSSHRPLSLVQAQQEEDQLRALHGDEEFGSLALKRYGRYVRDGLITFGLHYR</sequence>
<proteinExistence type="predicted"/>
<evidence type="ECO:0000313" key="2">
    <source>
        <dbReference type="Proteomes" id="UP001176521"/>
    </source>
</evidence>
<reference evidence="1" key="1">
    <citation type="journal article" date="2023" name="PhytoFront">
        <title>Draft Genome Resources of Seven Strains of Tilletia horrida, Causal Agent of Kernel Smut of Rice.</title>
        <authorList>
            <person name="Khanal S."/>
            <person name="Antony Babu S."/>
            <person name="Zhou X.G."/>
        </authorList>
    </citation>
    <scope>NUCLEOTIDE SEQUENCE</scope>
    <source>
        <strain evidence="1">TX3</strain>
    </source>
</reference>